<dbReference type="CDD" id="cd01949">
    <property type="entry name" value="GGDEF"/>
    <property type="match status" value="1"/>
</dbReference>
<dbReference type="RefSeq" id="WP_380041605.1">
    <property type="nucleotide sequence ID" value="NZ_JBHSEH010000024.1"/>
</dbReference>
<sequence>MAARPDILGKNAFEDAFTTLGNAPLTLAVLDLDHFKTLNDTLGHSEGDRVLRGVERLLSGSLPTGSLIGRIGGDEYAVILPETAAETALILFDEVIKHFHIHRDPHWPRHLGLSVGLAARPAHAVTFVDLYRAADEALLRAKREGRARACIYVESKMVLKSNYYPKSQLERLAKLSGALGRTEASLLREALDDLIARHRDAL</sequence>
<proteinExistence type="predicted"/>
<keyword evidence="2" id="KW-0548">Nucleotidyltransferase</keyword>
<name>A0ABV8XVB9_9DEIO</name>
<dbReference type="InterPro" id="IPR000160">
    <property type="entry name" value="GGDEF_dom"/>
</dbReference>
<dbReference type="InterPro" id="IPR050469">
    <property type="entry name" value="Diguanylate_Cyclase"/>
</dbReference>
<dbReference type="PANTHER" id="PTHR45138">
    <property type="entry name" value="REGULATORY COMPONENTS OF SENSORY TRANSDUCTION SYSTEM"/>
    <property type="match status" value="1"/>
</dbReference>
<dbReference type="Gene3D" id="3.30.70.270">
    <property type="match status" value="1"/>
</dbReference>
<evidence type="ECO:0000313" key="2">
    <source>
        <dbReference type="EMBL" id="MFC4427783.1"/>
    </source>
</evidence>
<dbReference type="PANTHER" id="PTHR45138:SF24">
    <property type="entry name" value="DIGUANYLATE CYCLASE DGCC-RELATED"/>
    <property type="match status" value="1"/>
</dbReference>
<comment type="caution">
    <text evidence="2">The sequence shown here is derived from an EMBL/GenBank/DDBJ whole genome shotgun (WGS) entry which is preliminary data.</text>
</comment>
<keyword evidence="3" id="KW-1185">Reference proteome</keyword>
<dbReference type="Pfam" id="PF00990">
    <property type="entry name" value="GGDEF"/>
    <property type="match status" value="1"/>
</dbReference>
<dbReference type="EMBL" id="JBHSEH010000024">
    <property type="protein sequence ID" value="MFC4427783.1"/>
    <property type="molecule type" value="Genomic_DNA"/>
</dbReference>
<dbReference type="NCBIfam" id="TIGR00254">
    <property type="entry name" value="GGDEF"/>
    <property type="match status" value="1"/>
</dbReference>
<accession>A0ABV8XVB9</accession>
<dbReference type="Proteomes" id="UP001595998">
    <property type="component" value="Unassembled WGS sequence"/>
</dbReference>
<dbReference type="InterPro" id="IPR029787">
    <property type="entry name" value="Nucleotide_cyclase"/>
</dbReference>
<dbReference type="EC" id="2.7.7.65" evidence="2"/>
<dbReference type="SUPFAM" id="SSF55073">
    <property type="entry name" value="Nucleotide cyclase"/>
    <property type="match status" value="1"/>
</dbReference>
<organism evidence="2 3">
    <name type="scientific">Deinococcus navajonensis</name>
    <dbReference type="NCBI Taxonomy" id="309884"/>
    <lineage>
        <taxon>Bacteria</taxon>
        <taxon>Thermotogati</taxon>
        <taxon>Deinococcota</taxon>
        <taxon>Deinococci</taxon>
        <taxon>Deinococcales</taxon>
        <taxon>Deinococcaceae</taxon>
        <taxon>Deinococcus</taxon>
    </lineage>
</organism>
<dbReference type="SMART" id="SM00267">
    <property type="entry name" value="GGDEF"/>
    <property type="match status" value="1"/>
</dbReference>
<dbReference type="PROSITE" id="PS50887">
    <property type="entry name" value="GGDEF"/>
    <property type="match status" value="1"/>
</dbReference>
<reference evidence="3" key="1">
    <citation type="journal article" date="2019" name="Int. J. Syst. Evol. Microbiol.">
        <title>The Global Catalogue of Microorganisms (GCM) 10K type strain sequencing project: providing services to taxonomists for standard genome sequencing and annotation.</title>
        <authorList>
            <consortium name="The Broad Institute Genomics Platform"/>
            <consortium name="The Broad Institute Genome Sequencing Center for Infectious Disease"/>
            <person name="Wu L."/>
            <person name="Ma J."/>
        </authorList>
    </citation>
    <scope>NUCLEOTIDE SEQUENCE [LARGE SCALE GENOMIC DNA]</scope>
    <source>
        <strain evidence="3">CCUG 56029</strain>
    </source>
</reference>
<protein>
    <submittedName>
        <fullName evidence="2">GGDEF domain-containing protein</fullName>
        <ecNumber evidence="2">2.7.7.65</ecNumber>
    </submittedName>
</protein>
<feature type="domain" description="GGDEF" evidence="1">
    <location>
        <begin position="23"/>
        <end position="154"/>
    </location>
</feature>
<dbReference type="GO" id="GO:0052621">
    <property type="term" value="F:diguanylate cyclase activity"/>
    <property type="evidence" value="ECO:0007669"/>
    <property type="project" value="UniProtKB-EC"/>
</dbReference>
<evidence type="ECO:0000313" key="3">
    <source>
        <dbReference type="Proteomes" id="UP001595998"/>
    </source>
</evidence>
<dbReference type="InterPro" id="IPR043128">
    <property type="entry name" value="Rev_trsase/Diguanyl_cyclase"/>
</dbReference>
<gene>
    <name evidence="2" type="ORF">ACFOZ9_16310</name>
</gene>
<evidence type="ECO:0000259" key="1">
    <source>
        <dbReference type="PROSITE" id="PS50887"/>
    </source>
</evidence>
<keyword evidence="2" id="KW-0808">Transferase</keyword>